<name>A0A4U6UZN7_SETVI</name>
<dbReference type="Gramene" id="TKW22200">
    <property type="protein sequence ID" value="TKW22200"/>
    <property type="gene ID" value="SEVIR_4G213901v2"/>
</dbReference>
<keyword evidence="2" id="KW-1185">Reference proteome</keyword>
<gene>
    <name evidence="1" type="ORF">SEVIR_4G213901v2</name>
</gene>
<sequence>MGGRCATRRWRGGACLGDGGMACTVARLWPNGTAGHWRR</sequence>
<accession>A0A4U6UZN7</accession>
<evidence type="ECO:0000313" key="2">
    <source>
        <dbReference type="Proteomes" id="UP000298652"/>
    </source>
</evidence>
<proteinExistence type="predicted"/>
<dbReference type="Proteomes" id="UP000298652">
    <property type="component" value="Chromosome 4"/>
</dbReference>
<dbReference type="EMBL" id="CM016555">
    <property type="protein sequence ID" value="TKW22200.1"/>
    <property type="molecule type" value="Genomic_DNA"/>
</dbReference>
<organism evidence="1 2">
    <name type="scientific">Setaria viridis</name>
    <name type="common">Green bristlegrass</name>
    <name type="synonym">Setaria italica subsp. viridis</name>
    <dbReference type="NCBI Taxonomy" id="4556"/>
    <lineage>
        <taxon>Eukaryota</taxon>
        <taxon>Viridiplantae</taxon>
        <taxon>Streptophyta</taxon>
        <taxon>Embryophyta</taxon>
        <taxon>Tracheophyta</taxon>
        <taxon>Spermatophyta</taxon>
        <taxon>Magnoliopsida</taxon>
        <taxon>Liliopsida</taxon>
        <taxon>Poales</taxon>
        <taxon>Poaceae</taxon>
        <taxon>PACMAD clade</taxon>
        <taxon>Panicoideae</taxon>
        <taxon>Panicodae</taxon>
        <taxon>Paniceae</taxon>
        <taxon>Cenchrinae</taxon>
        <taxon>Setaria</taxon>
    </lineage>
</organism>
<protein>
    <submittedName>
        <fullName evidence="1">Uncharacterized protein</fullName>
    </submittedName>
</protein>
<reference evidence="1" key="1">
    <citation type="submission" date="2019-03" db="EMBL/GenBank/DDBJ databases">
        <title>WGS assembly of Setaria viridis.</title>
        <authorList>
            <person name="Huang P."/>
            <person name="Jenkins J."/>
            <person name="Grimwood J."/>
            <person name="Barry K."/>
            <person name="Healey A."/>
            <person name="Mamidi S."/>
            <person name="Sreedasyam A."/>
            <person name="Shu S."/>
            <person name="Feldman M."/>
            <person name="Wu J."/>
            <person name="Yu Y."/>
            <person name="Chen C."/>
            <person name="Johnson J."/>
            <person name="Rokhsar D."/>
            <person name="Baxter I."/>
            <person name="Schmutz J."/>
            <person name="Brutnell T."/>
            <person name="Kellogg E."/>
        </authorList>
    </citation>
    <scope>NUCLEOTIDE SEQUENCE [LARGE SCALE GENOMIC DNA]</scope>
</reference>
<dbReference type="AlphaFoldDB" id="A0A4U6UZN7"/>
<evidence type="ECO:0000313" key="1">
    <source>
        <dbReference type="EMBL" id="TKW22200.1"/>
    </source>
</evidence>